<reference evidence="3 4" key="1">
    <citation type="journal article" date="2019" name="Sci. Rep.">
        <title>A high-quality genome of Eragrostis curvula grass provides insights into Poaceae evolution and supports new strategies to enhance forage quality.</title>
        <authorList>
            <person name="Carballo J."/>
            <person name="Santos B.A.C.M."/>
            <person name="Zappacosta D."/>
            <person name="Garbus I."/>
            <person name="Selva J.P."/>
            <person name="Gallo C.A."/>
            <person name="Diaz A."/>
            <person name="Albertini E."/>
            <person name="Caccamo M."/>
            <person name="Echenique V."/>
        </authorList>
    </citation>
    <scope>NUCLEOTIDE SEQUENCE [LARGE SCALE GENOMIC DNA]</scope>
    <source>
        <strain evidence="4">cv. Victoria</strain>
        <tissue evidence="3">Leaf</tissue>
    </source>
</reference>
<comment type="caution">
    <text evidence="3">The sequence shown here is derived from an EMBL/GenBank/DDBJ whole genome shotgun (WGS) entry which is preliminary data.</text>
</comment>
<dbReference type="Gramene" id="TVU13874">
    <property type="protein sequence ID" value="TVU13874"/>
    <property type="gene ID" value="EJB05_37306"/>
</dbReference>
<evidence type="ECO:0000259" key="2">
    <source>
        <dbReference type="Pfam" id="PF13968"/>
    </source>
</evidence>
<dbReference type="InterPro" id="IPR007658">
    <property type="entry name" value="DUF594"/>
</dbReference>
<feature type="transmembrane region" description="Helical" evidence="1">
    <location>
        <begin position="12"/>
        <end position="34"/>
    </location>
</feature>
<gene>
    <name evidence="3" type="ORF">EJB05_37306</name>
</gene>
<feature type="transmembrane region" description="Helical" evidence="1">
    <location>
        <begin position="307"/>
        <end position="334"/>
    </location>
</feature>
<sequence length="665" mass="75094">MAFRALNVWKNWATQILVLVSMGLQVVLLFLAGIRRRREAPAILRLPLWLAYLMADSTAIYALGHISLGGTPGGHRLKAFWAPFLLVHLGGPDNITALALQDNQLWPRHLQVLAVPFLGAAYVIYKEVAGTGIFLLLASLLMFGVGLVKCAERTWALRCSNLSSIQQSLKDLPPNNLGRFQGHLREDGQVVSDDEFLLQRSHSLLHICKRGIVDSMIPEDPEKKETETSKILRDLMKRPKAMWTVMEMELSLMYDILYTKAGVVHTWRGYFIRAMSTATIAASFLLFHFSSVPPGTKGGMLDVAVTYILFGVALALETTALLGALGSSWALPFLCTTRWSGLRHAALCAGRWYRLRRTVVSFRRLVAAATWGQLGRSRRWSGQVGQYNMLYFRAAQVHHTHRWLRNMANMVWLGEWWDSYYYKWTVTIPDLVKARSLELALKLDLNTMGMIRVNWADPVLKIEPAEIAKDLKSLSGLDFHESIIIWHVATELCLAHGDMAVAEDDERVGAIRALSNYLMFLLVNHPDMLPGLPQKWLYQRTCQNLDDICRNYPSPSGMTSRLAQAKALAAMVLPDMVPDKAQPGPSIPRLTYAHDISTLINKWYKNHPIKADAAVDLLLHLWTHILIYAANRCNREAHAAKLNTGGEFITLVWLMIEHRKHLKKQ</sequence>
<dbReference type="EMBL" id="RWGY01000031">
    <property type="protein sequence ID" value="TVU13874.1"/>
    <property type="molecule type" value="Genomic_DNA"/>
</dbReference>
<organism evidence="3 4">
    <name type="scientific">Eragrostis curvula</name>
    <name type="common">weeping love grass</name>
    <dbReference type="NCBI Taxonomy" id="38414"/>
    <lineage>
        <taxon>Eukaryota</taxon>
        <taxon>Viridiplantae</taxon>
        <taxon>Streptophyta</taxon>
        <taxon>Embryophyta</taxon>
        <taxon>Tracheophyta</taxon>
        <taxon>Spermatophyta</taxon>
        <taxon>Magnoliopsida</taxon>
        <taxon>Liliopsida</taxon>
        <taxon>Poales</taxon>
        <taxon>Poaceae</taxon>
        <taxon>PACMAD clade</taxon>
        <taxon>Chloridoideae</taxon>
        <taxon>Eragrostideae</taxon>
        <taxon>Eragrostidinae</taxon>
        <taxon>Eragrostis</taxon>
    </lineage>
</organism>
<keyword evidence="1" id="KW-0812">Transmembrane</keyword>
<keyword evidence="4" id="KW-1185">Reference proteome</keyword>
<evidence type="ECO:0000313" key="4">
    <source>
        <dbReference type="Proteomes" id="UP000324897"/>
    </source>
</evidence>
<protein>
    <recommendedName>
        <fullName evidence="2">DUF4220 domain-containing protein</fullName>
    </recommendedName>
</protein>
<name>A0A5J9TRA5_9POAL</name>
<proteinExistence type="predicted"/>
<evidence type="ECO:0000256" key="1">
    <source>
        <dbReference type="SAM" id="Phobius"/>
    </source>
</evidence>
<dbReference type="Proteomes" id="UP000324897">
    <property type="component" value="Unassembled WGS sequence"/>
</dbReference>
<dbReference type="AlphaFoldDB" id="A0A5J9TRA5"/>
<feature type="transmembrane region" description="Helical" evidence="1">
    <location>
        <begin position="270"/>
        <end position="287"/>
    </location>
</feature>
<dbReference type="InterPro" id="IPR025315">
    <property type="entry name" value="DUF4220"/>
</dbReference>
<keyword evidence="1" id="KW-0472">Membrane</keyword>
<dbReference type="PANTHER" id="PTHR31325">
    <property type="entry name" value="OS01G0798800 PROTEIN-RELATED"/>
    <property type="match status" value="1"/>
</dbReference>
<feature type="non-terminal residue" evidence="3">
    <location>
        <position position="1"/>
    </location>
</feature>
<feature type="transmembrane region" description="Helical" evidence="1">
    <location>
        <begin position="131"/>
        <end position="148"/>
    </location>
</feature>
<dbReference type="Pfam" id="PF04578">
    <property type="entry name" value="DUF594"/>
    <property type="match status" value="1"/>
</dbReference>
<feature type="domain" description="DUF4220" evidence="2">
    <location>
        <begin position="49"/>
        <end position="390"/>
    </location>
</feature>
<feature type="transmembrane region" description="Helical" evidence="1">
    <location>
        <begin position="46"/>
        <end position="68"/>
    </location>
</feature>
<accession>A0A5J9TRA5</accession>
<dbReference type="OrthoDB" id="625425at2759"/>
<keyword evidence="1" id="KW-1133">Transmembrane helix</keyword>
<evidence type="ECO:0000313" key="3">
    <source>
        <dbReference type="EMBL" id="TVU13874.1"/>
    </source>
</evidence>
<dbReference type="Pfam" id="PF13968">
    <property type="entry name" value="DUF4220"/>
    <property type="match status" value="1"/>
</dbReference>